<dbReference type="InterPro" id="IPR036249">
    <property type="entry name" value="Thioredoxin-like_sf"/>
</dbReference>
<feature type="domain" description="Thioredoxin" evidence="3">
    <location>
        <begin position="17"/>
        <end position="148"/>
    </location>
</feature>
<feature type="compositionally biased region" description="Polar residues" evidence="1">
    <location>
        <begin position="259"/>
        <end position="270"/>
    </location>
</feature>
<protein>
    <submittedName>
        <fullName evidence="4">Thioredoxin-like protein</fullName>
    </submittedName>
</protein>
<accession>A0A165QD48</accession>
<dbReference type="EMBL" id="KV429059">
    <property type="protein sequence ID" value="KZT69295.1"/>
    <property type="molecule type" value="Genomic_DNA"/>
</dbReference>
<dbReference type="OrthoDB" id="427280at2759"/>
<dbReference type="STRING" id="1314783.A0A165QD48"/>
<evidence type="ECO:0000313" key="4">
    <source>
        <dbReference type="EMBL" id="KZT69295.1"/>
    </source>
</evidence>
<evidence type="ECO:0000259" key="3">
    <source>
        <dbReference type="PROSITE" id="PS51352"/>
    </source>
</evidence>
<reference evidence="4 5" key="1">
    <citation type="journal article" date="2016" name="Mol. Biol. Evol.">
        <title>Comparative Genomics of Early-Diverging Mushroom-Forming Fungi Provides Insights into the Origins of Lignocellulose Decay Capabilities.</title>
        <authorList>
            <person name="Nagy L.G."/>
            <person name="Riley R."/>
            <person name="Tritt A."/>
            <person name="Adam C."/>
            <person name="Daum C."/>
            <person name="Floudas D."/>
            <person name="Sun H."/>
            <person name="Yadav J.S."/>
            <person name="Pangilinan J."/>
            <person name="Larsson K.H."/>
            <person name="Matsuura K."/>
            <person name="Barry K."/>
            <person name="Labutti K."/>
            <person name="Kuo R."/>
            <person name="Ohm R.A."/>
            <person name="Bhattacharya S.S."/>
            <person name="Shirouzu T."/>
            <person name="Yoshinaga Y."/>
            <person name="Martin F.M."/>
            <person name="Grigoriev I.V."/>
            <person name="Hibbett D.S."/>
        </authorList>
    </citation>
    <scope>NUCLEOTIDE SEQUENCE [LARGE SCALE GENOMIC DNA]</scope>
    <source>
        <strain evidence="4 5">L-15889</strain>
    </source>
</reference>
<dbReference type="AlphaFoldDB" id="A0A165QD48"/>
<proteinExistence type="predicted"/>
<dbReference type="PROSITE" id="PS51352">
    <property type="entry name" value="THIOREDOXIN_2"/>
    <property type="match status" value="1"/>
</dbReference>
<evidence type="ECO:0000256" key="2">
    <source>
        <dbReference type="SAM" id="SignalP"/>
    </source>
</evidence>
<gene>
    <name evidence="4" type="ORF">DAEQUDRAFT_726881</name>
</gene>
<dbReference type="Proteomes" id="UP000076727">
    <property type="component" value="Unassembled WGS sequence"/>
</dbReference>
<feature type="chain" id="PRO_5007864847" evidence="2">
    <location>
        <begin position="21"/>
        <end position="356"/>
    </location>
</feature>
<sequence length="356" mass="38275">MLIARSLAFVGLLSAPLVSAALFPAKTEVKMIDGKGFNKVMSQNVTSVVAFVAPWCGYCQRMAPEYSKAAEALAPMVPLYAVDCDQDSNKRLCSEQGVQGFPTVKLYPRGGRSKPLSFDSGERTATNFFYWATRNIPHAIRRLDSVSEISGWTNEHAVKPRALLLSTSKDTPLMWKALGNKYKDTISFGILQDKSGKQAVKLGAEDSPTKDSKVLIYPPGSQKFIRFEGTLKYKQLNKYLGSVADGTVELPKQQERTDSSTMTPETSKSSEVVVGDATPLESTTALTSILASPVPSPHAFNAGGTEAPPDRREADATISVGGDATSSTSSSVPDATAAKGPDMEEGVLTEHTRDEL</sequence>
<evidence type="ECO:0000313" key="5">
    <source>
        <dbReference type="Proteomes" id="UP000076727"/>
    </source>
</evidence>
<name>A0A165QD48_9APHY</name>
<evidence type="ECO:0000256" key="1">
    <source>
        <dbReference type="SAM" id="MobiDB-lite"/>
    </source>
</evidence>
<dbReference type="Gene3D" id="3.40.30.10">
    <property type="entry name" value="Glutaredoxin"/>
    <property type="match status" value="2"/>
</dbReference>
<dbReference type="SUPFAM" id="SSF52833">
    <property type="entry name" value="Thioredoxin-like"/>
    <property type="match status" value="1"/>
</dbReference>
<dbReference type="PANTHER" id="PTHR45815">
    <property type="entry name" value="PROTEIN DISULFIDE-ISOMERASE A6"/>
    <property type="match status" value="1"/>
</dbReference>
<feature type="compositionally biased region" description="Polar residues" evidence="1">
    <location>
        <begin position="324"/>
        <end position="333"/>
    </location>
</feature>
<dbReference type="Pfam" id="PF00085">
    <property type="entry name" value="Thioredoxin"/>
    <property type="match status" value="1"/>
</dbReference>
<keyword evidence="2" id="KW-0732">Signal</keyword>
<organism evidence="4 5">
    <name type="scientific">Daedalea quercina L-15889</name>
    <dbReference type="NCBI Taxonomy" id="1314783"/>
    <lineage>
        <taxon>Eukaryota</taxon>
        <taxon>Fungi</taxon>
        <taxon>Dikarya</taxon>
        <taxon>Basidiomycota</taxon>
        <taxon>Agaricomycotina</taxon>
        <taxon>Agaricomycetes</taxon>
        <taxon>Polyporales</taxon>
        <taxon>Fomitopsis</taxon>
    </lineage>
</organism>
<dbReference type="InterPro" id="IPR013766">
    <property type="entry name" value="Thioredoxin_domain"/>
</dbReference>
<dbReference type="GO" id="GO:0015035">
    <property type="term" value="F:protein-disulfide reductase activity"/>
    <property type="evidence" value="ECO:0007669"/>
    <property type="project" value="TreeGrafter"/>
</dbReference>
<dbReference type="GO" id="GO:0034976">
    <property type="term" value="P:response to endoplasmic reticulum stress"/>
    <property type="evidence" value="ECO:0007669"/>
    <property type="project" value="TreeGrafter"/>
</dbReference>
<dbReference type="PANTHER" id="PTHR45815:SF3">
    <property type="entry name" value="PROTEIN DISULFIDE-ISOMERASE A6"/>
    <property type="match status" value="1"/>
</dbReference>
<dbReference type="PRINTS" id="PR00421">
    <property type="entry name" value="THIOREDOXIN"/>
</dbReference>
<keyword evidence="5" id="KW-1185">Reference proteome</keyword>
<feature type="signal peptide" evidence="2">
    <location>
        <begin position="1"/>
        <end position="20"/>
    </location>
</feature>
<dbReference type="GO" id="GO:0005788">
    <property type="term" value="C:endoplasmic reticulum lumen"/>
    <property type="evidence" value="ECO:0007669"/>
    <property type="project" value="TreeGrafter"/>
</dbReference>
<feature type="region of interest" description="Disordered" evidence="1">
    <location>
        <begin position="292"/>
        <end position="356"/>
    </location>
</feature>
<feature type="region of interest" description="Disordered" evidence="1">
    <location>
        <begin position="250"/>
        <end position="277"/>
    </location>
</feature>